<keyword evidence="2" id="KW-0812">Transmembrane</keyword>
<gene>
    <name evidence="3" type="ORF">BOTBODRAFT_168892</name>
</gene>
<protein>
    <recommendedName>
        <fullName evidence="5">Transmembrane protein</fullName>
    </recommendedName>
</protein>
<dbReference type="HOGENOM" id="CLU_1245159_0_0_1"/>
<accession>A0A067NC02</accession>
<feature type="transmembrane region" description="Helical" evidence="2">
    <location>
        <begin position="189"/>
        <end position="208"/>
    </location>
</feature>
<dbReference type="Proteomes" id="UP000027195">
    <property type="component" value="Unassembled WGS sequence"/>
</dbReference>
<keyword evidence="4" id="KW-1185">Reference proteome</keyword>
<evidence type="ECO:0000313" key="3">
    <source>
        <dbReference type="EMBL" id="KDQ21662.1"/>
    </source>
</evidence>
<keyword evidence="2" id="KW-1133">Transmembrane helix</keyword>
<feature type="region of interest" description="Disordered" evidence="1">
    <location>
        <begin position="129"/>
        <end position="152"/>
    </location>
</feature>
<dbReference type="InParanoid" id="A0A067NC02"/>
<evidence type="ECO:0000256" key="2">
    <source>
        <dbReference type="SAM" id="Phobius"/>
    </source>
</evidence>
<name>A0A067NC02_BOTB1</name>
<evidence type="ECO:0008006" key="5">
    <source>
        <dbReference type="Google" id="ProtNLM"/>
    </source>
</evidence>
<reference evidence="4" key="1">
    <citation type="journal article" date="2014" name="Proc. Natl. Acad. Sci. U.S.A.">
        <title>Extensive sampling of basidiomycete genomes demonstrates inadequacy of the white-rot/brown-rot paradigm for wood decay fungi.</title>
        <authorList>
            <person name="Riley R."/>
            <person name="Salamov A.A."/>
            <person name="Brown D.W."/>
            <person name="Nagy L.G."/>
            <person name="Floudas D."/>
            <person name="Held B.W."/>
            <person name="Levasseur A."/>
            <person name="Lombard V."/>
            <person name="Morin E."/>
            <person name="Otillar R."/>
            <person name="Lindquist E.A."/>
            <person name="Sun H."/>
            <person name="LaButti K.M."/>
            <person name="Schmutz J."/>
            <person name="Jabbour D."/>
            <person name="Luo H."/>
            <person name="Baker S.E."/>
            <person name="Pisabarro A.G."/>
            <person name="Walton J.D."/>
            <person name="Blanchette R.A."/>
            <person name="Henrissat B."/>
            <person name="Martin F."/>
            <person name="Cullen D."/>
            <person name="Hibbett D.S."/>
            <person name="Grigoriev I.V."/>
        </authorList>
    </citation>
    <scope>NUCLEOTIDE SEQUENCE [LARGE SCALE GENOMIC DNA]</scope>
    <source>
        <strain evidence="4">FD-172 SS1</strain>
    </source>
</reference>
<feature type="compositionally biased region" description="Polar residues" evidence="1">
    <location>
        <begin position="142"/>
        <end position="152"/>
    </location>
</feature>
<evidence type="ECO:0000313" key="4">
    <source>
        <dbReference type="Proteomes" id="UP000027195"/>
    </source>
</evidence>
<keyword evidence="2" id="KW-0472">Membrane</keyword>
<organism evidence="3 4">
    <name type="scientific">Botryobasidium botryosum (strain FD-172 SS1)</name>
    <dbReference type="NCBI Taxonomy" id="930990"/>
    <lineage>
        <taxon>Eukaryota</taxon>
        <taxon>Fungi</taxon>
        <taxon>Dikarya</taxon>
        <taxon>Basidiomycota</taxon>
        <taxon>Agaricomycotina</taxon>
        <taxon>Agaricomycetes</taxon>
        <taxon>Cantharellales</taxon>
        <taxon>Botryobasidiaceae</taxon>
        <taxon>Botryobasidium</taxon>
    </lineage>
</organism>
<evidence type="ECO:0000256" key="1">
    <source>
        <dbReference type="SAM" id="MobiDB-lite"/>
    </source>
</evidence>
<sequence length="222" mass="24162">MALEFSDFESTPTAPPSPTPTHARSNLSWMYQQQLNLKLDTASSIDGSSPKYHLLMALLSSLHECSQYVSIPSSPFSLDLVAFAVPTPNARESATAHHAPLAQLQSVKSELNCIVEELGKSRPDACSSVEASRGYQRRNRSESNNQYKSVRSNEGNWQGTFNTVAVQLNVVVTVFSDYSFVSEIDVQEIAGLVAAILIDIVIILYAALKAGADCNDYISSIT</sequence>
<dbReference type="EMBL" id="KL198016">
    <property type="protein sequence ID" value="KDQ21662.1"/>
    <property type="molecule type" value="Genomic_DNA"/>
</dbReference>
<proteinExistence type="predicted"/>
<feature type="region of interest" description="Disordered" evidence="1">
    <location>
        <begin position="1"/>
        <end position="24"/>
    </location>
</feature>
<dbReference type="AlphaFoldDB" id="A0A067NC02"/>